<dbReference type="InterPro" id="IPR005911">
    <property type="entry name" value="YhcC-like"/>
</dbReference>
<evidence type="ECO:0000256" key="1">
    <source>
        <dbReference type="ARBA" id="ARBA00001966"/>
    </source>
</evidence>
<protein>
    <submittedName>
        <fullName evidence="8">Radical SAM protein</fullName>
    </submittedName>
</protein>
<dbReference type="PROSITE" id="PS51918">
    <property type="entry name" value="RADICAL_SAM"/>
    <property type="match status" value="1"/>
</dbReference>
<name>A0A1E3G3A4_9BACT</name>
<keyword evidence="3" id="KW-0949">S-adenosyl-L-methionine</keyword>
<evidence type="ECO:0000313" key="8">
    <source>
        <dbReference type="EMBL" id="ODN30689.1"/>
    </source>
</evidence>
<keyword evidence="9" id="KW-1185">Reference proteome</keyword>
<dbReference type="EMBL" id="LWAF01000004">
    <property type="protein sequence ID" value="ODN30689.1"/>
    <property type="molecule type" value="Genomic_DNA"/>
</dbReference>
<keyword evidence="2" id="KW-0004">4Fe-4S</keyword>
<dbReference type="GO" id="GO:0046872">
    <property type="term" value="F:metal ion binding"/>
    <property type="evidence" value="ECO:0007669"/>
    <property type="project" value="UniProtKB-KW"/>
</dbReference>
<dbReference type="GO" id="GO:0003824">
    <property type="term" value="F:catalytic activity"/>
    <property type="evidence" value="ECO:0007669"/>
    <property type="project" value="InterPro"/>
</dbReference>
<dbReference type="Pfam" id="PF16199">
    <property type="entry name" value="Radical_SAM_C"/>
    <property type="match status" value="1"/>
</dbReference>
<keyword evidence="4" id="KW-0479">Metal-binding</keyword>
<dbReference type="SMART" id="SM00729">
    <property type="entry name" value="Elp3"/>
    <property type="match status" value="1"/>
</dbReference>
<dbReference type="InterPro" id="IPR032432">
    <property type="entry name" value="Radical_SAM_C"/>
</dbReference>
<evidence type="ECO:0000313" key="9">
    <source>
        <dbReference type="Proteomes" id="UP000094570"/>
    </source>
</evidence>
<dbReference type="AlphaFoldDB" id="A0A1E3G3A4"/>
<dbReference type="SUPFAM" id="SSF102114">
    <property type="entry name" value="Radical SAM enzymes"/>
    <property type="match status" value="1"/>
</dbReference>
<feature type="domain" description="Radical SAM core" evidence="7">
    <location>
        <begin position="21"/>
        <end position="259"/>
    </location>
</feature>
<comment type="cofactor">
    <cofactor evidence="1">
        <name>[4Fe-4S] cluster</name>
        <dbReference type="ChEBI" id="CHEBI:49883"/>
    </cofactor>
</comment>
<keyword evidence="6" id="KW-0411">Iron-sulfur</keyword>
<dbReference type="NCBIfam" id="TIGR01212">
    <property type="entry name" value="TIGR01212 family radical SAM protein"/>
    <property type="match status" value="1"/>
</dbReference>
<accession>A0A1E3G3A4</accession>
<dbReference type="InterPro" id="IPR007197">
    <property type="entry name" value="rSAM"/>
</dbReference>
<keyword evidence="5" id="KW-0408">Iron</keyword>
<dbReference type="STRING" id="1008305.A4H02_03910"/>
<dbReference type="PANTHER" id="PTHR11135:SF1">
    <property type="entry name" value="PROTEIN YHCC"/>
    <property type="match status" value="1"/>
</dbReference>
<evidence type="ECO:0000256" key="6">
    <source>
        <dbReference type="ARBA" id="ARBA00023014"/>
    </source>
</evidence>
<evidence type="ECO:0000259" key="7">
    <source>
        <dbReference type="PROSITE" id="PS51918"/>
    </source>
</evidence>
<reference evidence="9" key="1">
    <citation type="submission" date="2016-04" db="EMBL/GenBank/DDBJ databases">
        <title>The genome sequence project of a novel Fervidobacterium isolate from a hot spring in Thailand.</title>
        <authorList>
            <person name="Gonzalez J.M."/>
            <person name="Cuecas A."/>
            <person name="Kanoksilapatham W."/>
        </authorList>
    </citation>
    <scope>NUCLEOTIDE SEQUENCE [LARGE SCALE GENOMIC DNA]</scope>
    <source>
        <strain evidence="9">FC2004</strain>
    </source>
</reference>
<evidence type="ECO:0000256" key="4">
    <source>
        <dbReference type="ARBA" id="ARBA00022723"/>
    </source>
</evidence>
<comment type="caution">
    <text evidence="8">The sequence shown here is derived from an EMBL/GenBank/DDBJ whole genome shotgun (WGS) entry which is preliminary data.</text>
</comment>
<dbReference type="InterPro" id="IPR039661">
    <property type="entry name" value="ELP3"/>
</dbReference>
<dbReference type="InterPro" id="IPR023404">
    <property type="entry name" value="rSAM_horseshoe"/>
</dbReference>
<dbReference type="OrthoDB" id="9801689at2"/>
<proteinExistence type="predicted"/>
<dbReference type="Pfam" id="PF04055">
    <property type="entry name" value="Radical_SAM"/>
    <property type="match status" value="1"/>
</dbReference>
<evidence type="ECO:0000256" key="2">
    <source>
        <dbReference type="ARBA" id="ARBA00022485"/>
    </source>
</evidence>
<sequence length="308" mass="35453">MYDFLADGYRYRKLSVELKKKYGERVQRLPLNAGFTCPNRENGKPGCFFCDETGSGFTTFAGITIKEQIQLMKERYRKKGIKKFIAYFQNYTNTYAPLEILEQTYVQALDEDVVQLDIATRPDCINEEILEMLKRISQRYNISVSLDMGLQTANYHTLVKINRGHTLAEYINAVLMVKKFGFEIVSHVILNLPGDNMLDVIESAKILSALRVDGVKIHSLYIVEGSMFGEMYKRNQLEICSLETYVDRVVRFLENLSPRITIHRLVADPPTTGTLFGNWGKSKLEIVNMIERKLEDDDTYQGKRAKVI</sequence>
<dbReference type="Proteomes" id="UP000094570">
    <property type="component" value="Unassembled WGS sequence"/>
</dbReference>
<dbReference type="InterPro" id="IPR006638">
    <property type="entry name" value="Elp3/MiaA/NifB-like_rSAM"/>
</dbReference>
<dbReference type="Gene3D" id="3.80.30.20">
    <property type="entry name" value="tm_1862 like domain"/>
    <property type="match status" value="1"/>
</dbReference>
<dbReference type="GO" id="GO:0051539">
    <property type="term" value="F:4 iron, 4 sulfur cluster binding"/>
    <property type="evidence" value="ECO:0007669"/>
    <property type="project" value="UniProtKB-KW"/>
</dbReference>
<organism evidence="8 9">
    <name type="scientific">Fervidobacterium thailandense</name>
    <dbReference type="NCBI Taxonomy" id="1008305"/>
    <lineage>
        <taxon>Bacteria</taxon>
        <taxon>Thermotogati</taxon>
        <taxon>Thermotogota</taxon>
        <taxon>Thermotogae</taxon>
        <taxon>Thermotogales</taxon>
        <taxon>Fervidobacteriaceae</taxon>
        <taxon>Fervidobacterium</taxon>
    </lineage>
</organism>
<dbReference type="SFLD" id="SFLDS00029">
    <property type="entry name" value="Radical_SAM"/>
    <property type="match status" value="1"/>
</dbReference>
<dbReference type="SFLD" id="SFLDG01086">
    <property type="entry name" value="elongater_protein-like"/>
    <property type="match status" value="1"/>
</dbReference>
<dbReference type="InterPro" id="IPR058240">
    <property type="entry name" value="rSAM_sf"/>
</dbReference>
<evidence type="ECO:0000256" key="5">
    <source>
        <dbReference type="ARBA" id="ARBA00023004"/>
    </source>
</evidence>
<gene>
    <name evidence="8" type="ORF">A4H02_03910</name>
</gene>
<dbReference type="PANTHER" id="PTHR11135">
    <property type="entry name" value="HISTONE ACETYLTRANSFERASE-RELATED"/>
    <property type="match status" value="1"/>
</dbReference>
<evidence type="ECO:0000256" key="3">
    <source>
        <dbReference type="ARBA" id="ARBA00022691"/>
    </source>
</evidence>
<dbReference type="SFLD" id="SFLDG01091">
    <property type="entry name" value="uncharacterized_CHP01210-like"/>
    <property type="match status" value="1"/>
</dbReference>